<keyword evidence="1" id="KW-1133">Transmembrane helix</keyword>
<gene>
    <name evidence="2" type="ordered locus">Aboo_0104</name>
</gene>
<keyword evidence="1" id="KW-0472">Membrane</keyword>
<evidence type="ECO:0000313" key="2">
    <source>
        <dbReference type="EMBL" id="ADD07916.1"/>
    </source>
</evidence>
<dbReference type="AlphaFoldDB" id="D3TBI1"/>
<dbReference type="HOGENOM" id="CLU_197982_0_0_2"/>
<reference evidence="2" key="1">
    <citation type="submission" date="2010-02" db="EMBL/GenBank/DDBJ databases">
        <title>Complete sequence of Aciduliprofundum boonei T469.</title>
        <authorList>
            <consortium name="US DOE Joint Genome Institute"/>
            <person name="Lucas S."/>
            <person name="Copeland A."/>
            <person name="Lapidus A."/>
            <person name="Cheng J.-F."/>
            <person name="Bruce D."/>
            <person name="Goodwin L."/>
            <person name="Pitluck S."/>
            <person name="Saunders E."/>
            <person name="Detter J.C."/>
            <person name="Han C."/>
            <person name="Tapia R."/>
            <person name="Land M."/>
            <person name="Hauser L."/>
            <person name="Kyrpides N."/>
            <person name="Mikhailova N."/>
            <person name="Flores G."/>
            <person name="Reysenbach A.-L."/>
            <person name="Woyke T."/>
        </authorList>
    </citation>
    <scope>NUCLEOTIDE SEQUENCE</scope>
    <source>
        <strain evidence="2">T469</strain>
    </source>
</reference>
<dbReference type="Proteomes" id="UP000001400">
    <property type="component" value="Chromosome"/>
</dbReference>
<organism evidence="2 3">
    <name type="scientific">Aciduliprofundum boonei (strain DSM 19572 / T469)</name>
    <dbReference type="NCBI Taxonomy" id="439481"/>
    <lineage>
        <taxon>Archaea</taxon>
        <taxon>Methanobacteriati</taxon>
        <taxon>Thermoplasmatota</taxon>
        <taxon>DHVE2 group</taxon>
        <taxon>Candidatus Aciduliprofundum</taxon>
    </lineage>
</organism>
<keyword evidence="1" id="KW-0812">Transmembrane</keyword>
<dbReference type="EMBL" id="CP001941">
    <property type="protein sequence ID" value="ADD07916.1"/>
    <property type="molecule type" value="Genomic_DNA"/>
</dbReference>
<feature type="transmembrane region" description="Helical" evidence="1">
    <location>
        <begin position="6"/>
        <end position="26"/>
    </location>
</feature>
<dbReference type="RefSeq" id="WP_012997040.1">
    <property type="nucleotide sequence ID" value="NC_013926.1"/>
</dbReference>
<dbReference type="KEGG" id="abi:Aboo_0104"/>
<keyword evidence="3" id="KW-1185">Reference proteome</keyword>
<dbReference type="GeneID" id="8827040"/>
<evidence type="ECO:0000313" key="3">
    <source>
        <dbReference type="Proteomes" id="UP000001400"/>
    </source>
</evidence>
<sequence length="76" mass="8962">MGRLVLYLTAYIPLLIITIIFSYVGYLHKAKKYKRIFYKTLRKEGVPRKSAKVLTAQIKILKFRELVKYGNIRSIL</sequence>
<evidence type="ECO:0000256" key="1">
    <source>
        <dbReference type="SAM" id="Phobius"/>
    </source>
</evidence>
<accession>D3TBI1</accession>
<proteinExistence type="predicted"/>
<protein>
    <submittedName>
        <fullName evidence="2">Uncharacterized protein</fullName>
    </submittedName>
</protein>
<name>D3TBI1_ACIB4</name>